<evidence type="ECO:0000256" key="2">
    <source>
        <dbReference type="RuleBase" id="RU003875"/>
    </source>
</evidence>
<comment type="similarity">
    <text evidence="1 2">Belongs to the Dps family.</text>
</comment>
<keyword evidence="4" id="KW-0238">DNA-binding</keyword>
<dbReference type="InterPro" id="IPR023188">
    <property type="entry name" value="DPS_DNA-bd_CS"/>
</dbReference>
<dbReference type="InterPro" id="IPR012347">
    <property type="entry name" value="Ferritin-like"/>
</dbReference>
<dbReference type="InterPro" id="IPR002177">
    <property type="entry name" value="DPS_DNA-bd"/>
</dbReference>
<proteinExistence type="inferred from homology"/>
<reference evidence="4" key="2">
    <citation type="journal article" date="2015" name="Genome Biol. Evol.">
        <title>Complete Genome Sequence and Transcriptomic Analysis of the Novel Pathogen Elizabethkingia anophelis in Response to Oxidative Stress.</title>
        <authorList>
            <person name="Li Y."/>
            <person name="Liu Y."/>
            <person name="Chew S.C."/>
            <person name="Tay M."/>
            <person name="Salido M.M."/>
            <person name="Teo J."/>
            <person name="Lauro F.M."/>
            <person name="Givskov M."/>
            <person name="Yang L."/>
        </authorList>
    </citation>
    <scope>NUCLEOTIDE SEQUENCE</scope>
    <source>
        <strain evidence="4">NUHP1</strain>
    </source>
</reference>
<sequence>MKNSNLIGLKAEDCKNIAEKLNVLLSNYSIFYQNTRGAHWNIKGDLFFTLHPKFEELYNSLILKIDEIAERILTLGTQPQHNYSFYIKNSSIKESNEVSDGRKCVEDILASFKTIIELQRELLDITDEAGDEGTNSLMSDYITEQEKEVWMYSSFLGK</sequence>
<dbReference type="InterPro" id="IPR008331">
    <property type="entry name" value="Ferritin_DPS_dom"/>
</dbReference>
<dbReference type="PANTHER" id="PTHR42932:SF1">
    <property type="entry name" value="GENERAL STRESS PROTEIN 20U"/>
    <property type="match status" value="1"/>
</dbReference>
<evidence type="ECO:0000313" key="5">
    <source>
        <dbReference type="Proteomes" id="UP000028933"/>
    </source>
</evidence>
<evidence type="ECO:0000256" key="1">
    <source>
        <dbReference type="ARBA" id="ARBA00009497"/>
    </source>
</evidence>
<dbReference type="InterPro" id="IPR009078">
    <property type="entry name" value="Ferritin-like_SF"/>
</dbReference>
<gene>
    <name evidence="4" type="ORF">BD94_3681</name>
</gene>
<dbReference type="Gene3D" id="1.20.1260.10">
    <property type="match status" value="1"/>
</dbReference>
<dbReference type="Proteomes" id="UP000028933">
    <property type="component" value="Chromosome"/>
</dbReference>
<name>A0A077EII8_9FLAO</name>
<dbReference type="HOGENOM" id="CLU_098183_2_2_10"/>
<dbReference type="Pfam" id="PF00210">
    <property type="entry name" value="Ferritin"/>
    <property type="match status" value="1"/>
</dbReference>
<reference evidence="4" key="1">
    <citation type="journal article" date="2013" name="Lancet">
        <title>First case of E anophelis outbreak in an intensive-care unit.</title>
        <authorList>
            <person name="Teo J."/>
            <person name="Tan S.Y."/>
            <person name="Tay M."/>
            <person name="Ding Y."/>
            <person name="Kjelleberg S."/>
            <person name="Givskov M."/>
            <person name="Lin R.T."/>
            <person name="Yang L."/>
        </authorList>
    </citation>
    <scope>NUCLEOTIDE SEQUENCE [LARGE SCALE GENOMIC DNA]</scope>
    <source>
        <strain evidence="4">NUHP1</strain>
    </source>
</reference>
<feature type="domain" description="Ferritin/DPS" evidence="3">
    <location>
        <begin position="19"/>
        <end position="158"/>
    </location>
</feature>
<dbReference type="GO" id="GO:0003677">
    <property type="term" value="F:DNA binding"/>
    <property type="evidence" value="ECO:0007669"/>
    <property type="project" value="UniProtKB-KW"/>
</dbReference>
<evidence type="ECO:0000313" key="4">
    <source>
        <dbReference type="EMBL" id="AIL47456.1"/>
    </source>
</evidence>
<dbReference type="PIRSF" id="PIRSF005900">
    <property type="entry name" value="Dps"/>
    <property type="match status" value="1"/>
</dbReference>
<dbReference type="SUPFAM" id="SSF47240">
    <property type="entry name" value="Ferritin-like"/>
    <property type="match status" value="1"/>
</dbReference>
<dbReference type="PRINTS" id="PR01346">
    <property type="entry name" value="HELNAPAPROT"/>
</dbReference>
<dbReference type="KEGG" id="eao:BD94_3681"/>
<dbReference type="PANTHER" id="PTHR42932">
    <property type="entry name" value="GENERAL STRESS PROTEIN 20U"/>
    <property type="match status" value="1"/>
</dbReference>
<dbReference type="AlphaFoldDB" id="A0A077EII8"/>
<dbReference type="GO" id="GO:0016722">
    <property type="term" value="F:oxidoreductase activity, acting on metal ions"/>
    <property type="evidence" value="ECO:0007669"/>
    <property type="project" value="InterPro"/>
</dbReference>
<accession>A0A077EII8</accession>
<organism evidence="4 5">
    <name type="scientific">Elizabethkingia anophelis NUHP1</name>
    <dbReference type="NCBI Taxonomy" id="1338011"/>
    <lineage>
        <taxon>Bacteria</taxon>
        <taxon>Pseudomonadati</taxon>
        <taxon>Bacteroidota</taxon>
        <taxon>Flavobacteriia</taxon>
        <taxon>Flavobacteriales</taxon>
        <taxon>Weeksellaceae</taxon>
        <taxon>Elizabethkingia</taxon>
    </lineage>
</organism>
<dbReference type="GO" id="GO:0008199">
    <property type="term" value="F:ferric iron binding"/>
    <property type="evidence" value="ECO:0007669"/>
    <property type="project" value="InterPro"/>
</dbReference>
<dbReference type="CDD" id="cd01043">
    <property type="entry name" value="DPS"/>
    <property type="match status" value="1"/>
</dbReference>
<evidence type="ECO:0000259" key="3">
    <source>
        <dbReference type="Pfam" id="PF00210"/>
    </source>
</evidence>
<dbReference type="eggNOG" id="COG0783">
    <property type="taxonomic scope" value="Bacteria"/>
</dbReference>
<dbReference type="RefSeq" id="WP_024565619.1">
    <property type="nucleotide sequence ID" value="NZ_CP007547.1"/>
</dbReference>
<dbReference type="PROSITE" id="PS00818">
    <property type="entry name" value="DPS_1"/>
    <property type="match status" value="1"/>
</dbReference>
<protein>
    <submittedName>
        <fullName evidence="4">Non-specific DNA-binding protein Dps/Iron-binding ferritin-like antioxidant protein/Ferroxidase</fullName>
    </submittedName>
</protein>
<dbReference type="STRING" id="1338011.BD94_3681"/>
<dbReference type="EMBL" id="CP007547">
    <property type="protein sequence ID" value="AIL47456.1"/>
    <property type="molecule type" value="Genomic_DNA"/>
</dbReference>
<dbReference type="PROSITE" id="PS00819">
    <property type="entry name" value="DPS_2"/>
    <property type="match status" value="1"/>
</dbReference>